<dbReference type="InterPro" id="IPR023809">
    <property type="entry name" value="Thiopep_bacteriocin_synth_dom"/>
</dbReference>
<dbReference type="Proteomes" id="UP000186106">
    <property type="component" value="Unassembled WGS sequence"/>
</dbReference>
<reference evidence="2 3" key="1">
    <citation type="submission" date="2017-01" db="EMBL/GenBank/DDBJ databases">
        <authorList>
            <person name="Mah S.A."/>
            <person name="Swanson W.J."/>
            <person name="Moy G.W."/>
            <person name="Vacquier V.D."/>
        </authorList>
    </citation>
    <scope>NUCLEOTIDE SEQUENCE [LARGE SCALE GENOMIC DNA]</scope>
    <source>
        <strain evidence="2 3">DSM 16927</strain>
    </source>
</reference>
<dbReference type="STRING" id="112234.SAMN05421768_11012"/>
<dbReference type="Pfam" id="PF14028">
    <property type="entry name" value="Lant_dehydr_C"/>
    <property type="match status" value="1"/>
</dbReference>
<gene>
    <name evidence="2" type="ORF">SAMN05421768_11012</name>
</gene>
<dbReference type="AlphaFoldDB" id="A0A1N7K3Q0"/>
<proteinExistence type="predicted"/>
<name>A0A1N7K3Q0_9FLAO</name>
<protein>
    <submittedName>
        <fullName evidence="2">Thiopeptide-type bacteriocin biosynthesis domain-containing protein</fullName>
    </submittedName>
</protein>
<dbReference type="RefSeq" id="WP_228435132.1">
    <property type="nucleotide sequence ID" value="NZ_CP033926.1"/>
</dbReference>
<accession>A0A1N7K3Q0</accession>
<evidence type="ECO:0000259" key="1">
    <source>
        <dbReference type="Pfam" id="PF14028"/>
    </source>
</evidence>
<organism evidence="2 3">
    <name type="scientific">Chryseobacterium joostei</name>
    <dbReference type="NCBI Taxonomy" id="112234"/>
    <lineage>
        <taxon>Bacteria</taxon>
        <taxon>Pseudomonadati</taxon>
        <taxon>Bacteroidota</taxon>
        <taxon>Flavobacteriia</taxon>
        <taxon>Flavobacteriales</taxon>
        <taxon>Weeksellaceae</taxon>
        <taxon>Chryseobacterium group</taxon>
        <taxon>Chryseobacterium</taxon>
    </lineage>
</organism>
<dbReference type="EMBL" id="FTNZ01000010">
    <property type="protein sequence ID" value="SIS56177.1"/>
    <property type="molecule type" value="Genomic_DNA"/>
</dbReference>
<dbReference type="NCBIfam" id="TIGR03891">
    <property type="entry name" value="thiopep_ocin"/>
    <property type="match status" value="1"/>
</dbReference>
<sequence>MMNVTREFIPGSEWLYIKIYTGIKTADIILEEAVKPLLQNFQQEKLIKKWFFIRYNDPRSHLRVRFELSDSSHFNKIFTLINEYLKEYINSGEISGIILDTYQREIERYGKDTIGQAEFLFWKSSSNILNEYLHFDDEDKIIISLFYIDTLLECIGLESFVKLDWVKKDNLAFKHEFNADKKLNSQLDKKYRTFILKYSEFLQSDDYMTFRNNIITELRESEKELKYIMEYYQGSVHDFFQSIFHMHINRMFISNQRLFEMVIYDYLFRYYKSLVFKNNLQL</sequence>
<feature type="domain" description="Thiopeptide-type bacteriocin biosynthesis" evidence="1">
    <location>
        <begin position="14"/>
        <end position="271"/>
    </location>
</feature>
<evidence type="ECO:0000313" key="2">
    <source>
        <dbReference type="EMBL" id="SIS56177.1"/>
    </source>
</evidence>
<evidence type="ECO:0000313" key="3">
    <source>
        <dbReference type="Proteomes" id="UP000186106"/>
    </source>
</evidence>